<organism evidence="2 3">
    <name type="scientific">Tritrichomonas musculus</name>
    <dbReference type="NCBI Taxonomy" id="1915356"/>
    <lineage>
        <taxon>Eukaryota</taxon>
        <taxon>Metamonada</taxon>
        <taxon>Parabasalia</taxon>
        <taxon>Tritrichomonadida</taxon>
        <taxon>Tritrichomonadidae</taxon>
        <taxon>Tritrichomonas</taxon>
    </lineage>
</organism>
<feature type="signal peptide" evidence="1">
    <location>
        <begin position="1"/>
        <end position="19"/>
    </location>
</feature>
<proteinExistence type="predicted"/>
<comment type="caution">
    <text evidence="2">The sequence shown here is derived from an EMBL/GenBank/DDBJ whole genome shotgun (WGS) entry which is preliminary data.</text>
</comment>
<sequence length="107" mass="11553">MKIISVLFLFNIYFSLSISIEMGCCPSSQANEGAQANDQQLMINAANISRDPGLINSAEKSEPLLTGPDHLAFQNVVELSSGSEIDKNVLDDLMKSTSESANEEEDA</sequence>
<gene>
    <name evidence="2" type="ORF">M9Y10_016384</name>
</gene>
<reference evidence="2 3" key="1">
    <citation type="submission" date="2024-04" db="EMBL/GenBank/DDBJ databases">
        <title>Tritrichomonas musculus Genome.</title>
        <authorList>
            <person name="Alves-Ferreira E."/>
            <person name="Grigg M."/>
            <person name="Lorenzi H."/>
            <person name="Galac M."/>
        </authorList>
    </citation>
    <scope>NUCLEOTIDE SEQUENCE [LARGE SCALE GENOMIC DNA]</scope>
    <source>
        <strain evidence="2 3">EAF2021</strain>
    </source>
</reference>
<protein>
    <submittedName>
        <fullName evidence="2">Uncharacterized protein</fullName>
    </submittedName>
</protein>
<evidence type="ECO:0000313" key="2">
    <source>
        <dbReference type="EMBL" id="KAK8853841.1"/>
    </source>
</evidence>
<dbReference type="Proteomes" id="UP001470230">
    <property type="component" value="Unassembled WGS sequence"/>
</dbReference>
<name>A0ABR2HW54_9EUKA</name>
<accession>A0ABR2HW54</accession>
<evidence type="ECO:0000313" key="3">
    <source>
        <dbReference type="Proteomes" id="UP001470230"/>
    </source>
</evidence>
<dbReference type="EMBL" id="JAPFFF010000021">
    <property type="protein sequence ID" value="KAK8853841.1"/>
    <property type="molecule type" value="Genomic_DNA"/>
</dbReference>
<keyword evidence="1" id="KW-0732">Signal</keyword>
<feature type="chain" id="PRO_5045717273" evidence="1">
    <location>
        <begin position="20"/>
        <end position="107"/>
    </location>
</feature>
<evidence type="ECO:0000256" key="1">
    <source>
        <dbReference type="SAM" id="SignalP"/>
    </source>
</evidence>
<keyword evidence="3" id="KW-1185">Reference proteome</keyword>